<accession>A0A498RBZ4</accession>
<proteinExistence type="predicted"/>
<evidence type="ECO:0000313" key="1">
    <source>
        <dbReference type="EMBL" id="VBB07772.1"/>
    </source>
</evidence>
<dbReference type="RefSeq" id="WP_122628698.1">
    <property type="nucleotide sequence ID" value="NZ_UPPP01000080.1"/>
</dbReference>
<reference evidence="1 2" key="1">
    <citation type="submission" date="2018-06" db="EMBL/GenBank/DDBJ databases">
        <authorList>
            <person name="Strepis N."/>
        </authorList>
    </citation>
    <scope>NUCLEOTIDE SEQUENCE [LARGE SCALE GENOMIC DNA]</scope>
    <source>
        <strain evidence="1">LUCI</strain>
    </source>
</reference>
<organism evidence="1 2">
    <name type="scientific">Lucifera butyrica</name>
    <dbReference type="NCBI Taxonomy" id="1351585"/>
    <lineage>
        <taxon>Bacteria</taxon>
        <taxon>Bacillati</taxon>
        <taxon>Bacillota</taxon>
        <taxon>Negativicutes</taxon>
        <taxon>Veillonellales</taxon>
        <taxon>Veillonellaceae</taxon>
        <taxon>Lucifera</taxon>
    </lineage>
</organism>
<dbReference type="EMBL" id="UPPP01000080">
    <property type="protein sequence ID" value="VBB07772.1"/>
    <property type="molecule type" value="Genomic_DNA"/>
</dbReference>
<keyword evidence="2" id="KW-1185">Reference proteome</keyword>
<dbReference type="AlphaFoldDB" id="A0A498RBZ4"/>
<sequence>MFKIYKSITENVLLVSHQENYIEDLNVHVIVYDKLMYITDLTNALKAEKVCKRYVIKMEDEFENGQFSDQFIKWLEDWSLEEFIKCLLAGAFRFYGICVTVRELKAVNVFSPFTTVESMRKGRLVDTITRYS</sequence>
<evidence type="ECO:0000313" key="2">
    <source>
        <dbReference type="Proteomes" id="UP000277811"/>
    </source>
</evidence>
<dbReference type="OrthoDB" id="9810708at2"/>
<protein>
    <submittedName>
        <fullName evidence="1">Uncharacterized protein</fullName>
    </submittedName>
</protein>
<dbReference type="Proteomes" id="UP000277811">
    <property type="component" value="Unassembled WGS sequence"/>
</dbReference>
<name>A0A498RBZ4_9FIRM</name>
<gene>
    <name evidence="1" type="ORF">LUCI_3037</name>
</gene>